<organism evidence="4 5">
    <name type="scientific">Cylindrotheca closterium</name>
    <dbReference type="NCBI Taxonomy" id="2856"/>
    <lineage>
        <taxon>Eukaryota</taxon>
        <taxon>Sar</taxon>
        <taxon>Stramenopiles</taxon>
        <taxon>Ochrophyta</taxon>
        <taxon>Bacillariophyta</taxon>
        <taxon>Bacillariophyceae</taxon>
        <taxon>Bacillariophycidae</taxon>
        <taxon>Bacillariales</taxon>
        <taxon>Bacillariaceae</taxon>
        <taxon>Cylindrotheca</taxon>
    </lineage>
</organism>
<dbReference type="PANTHER" id="PTHR34730:SF1">
    <property type="entry name" value="PARAQUAT-INDUCIBLE PROTEIN A"/>
    <property type="match status" value="1"/>
</dbReference>
<keyword evidence="5" id="KW-1185">Reference proteome</keyword>
<dbReference type="Proteomes" id="UP001295423">
    <property type="component" value="Unassembled WGS sequence"/>
</dbReference>
<feature type="compositionally biased region" description="Polar residues" evidence="1">
    <location>
        <begin position="2113"/>
        <end position="2125"/>
    </location>
</feature>
<name>A0AAD2CMD4_9STRA</name>
<feature type="region of interest" description="Disordered" evidence="1">
    <location>
        <begin position="2072"/>
        <end position="2128"/>
    </location>
</feature>
<feature type="region of interest" description="Disordered" evidence="1">
    <location>
        <begin position="2142"/>
        <end position="2178"/>
    </location>
</feature>
<keyword evidence="2" id="KW-1133">Transmembrane helix</keyword>
<feature type="transmembrane region" description="Helical" evidence="2">
    <location>
        <begin position="1472"/>
        <end position="1494"/>
    </location>
</feature>
<feature type="compositionally biased region" description="Low complexity" evidence="1">
    <location>
        <begin position="2073"/>
        <end position="2096"/>
    </location>
</feature>
<feature type="transmembrane region" description="Helical" evidence="2">
    <location>
        <begin position="2001"/>
        <end position="2019"/>
    </location>
</feature>
<evidence type="ECO:0000313" key="5">
    <source>
        <dbReference type="Proteomes" id="UP001295423"/>
    </source>
</evidence>
<evidence type="ECO:0000313" key="4">
    <source>
        <dbReference type="EMBL" id="CAJ1937638.1"/>
    </source>
</evidence>
<feature type="transmembrane region" description="Helical" evidence="2">
    <location>
        <begin position="1686"/>
        <end position="1706"/>
    </location>
</feature>
<dbReference type="PANTHER" id="PTHR34730">
    <property type="entry name" value="UNNAMED PRODUCT"/>
    <property type="match status" value="1"/>
</dbReference>
<feature type="region of interest" description="Disordered" evidence="1">
    <location>
        <begin position="1743"/>
        <end position="1797"/>
    </location>
</feature>
<reference evidence="4" key="1">
    <citation type="submission" date="2023-08" db="EMBL/GenBank/DDBJ databases">
        <authorList>
            <person name="Audoor S."/>
            <person name="Bilcke G."/>
        </authorList>
    </citation>
    <scope>NUCLEOTIDE SEQUENCE</scope>
</reference>
<protein>
    <recommendedName>
        <fullName evidence="6">Calmodulin</fullName>
    </recommendedName>
</protein>
<keyword evidence="2" id="KW-0472">Membrane</keyword>
<feature type="transmembrane region" description="Helical" evidence="2">
    <location>
        <begin position="1879"/>
        <end position="1903"/>
    </location>
</feature>
<feature type="chain" id="PRO_5042183340" description="Calmodulin" evidence="3">
    <location>
        <begin position="25"/>
        <end position="2178"/>
    </location>
</feature>
<evidence type="ECO:0008006" key="6">
    <source>
        <dbReference type="Google" id="ProtNLM"/>
    </source>
</evidence>
<keyword evidence="2" id="KW-0812">Transmembrane</keyword>
<accession>A0AAD2CMD4</accession>
<evidence type="ECO:0000256" key="2">
    <source>
        <dbReference type="SAM" id="Phobius"/>
    </source>
</evidence>
<feature type="transmembrane region" description="Helical" evidence="2">
    <location>
        <begin position="1943"/>
        <end position="1966"/>
    </location>
</feature>
<feature type="transmembrane region" description="Helical" evidence="2">
    <location>
        <begin position="1645"/>
        <end position="1674"/>
    </location>
</feature>
<feature type="transmembrane region" description="Helical" evidence="2">
    <location>
        <begin position="1609"/>
        <end position="1633"/>
    </location>
</feature>
<sequence length="2178" mass="239944">MRIIEYINFYLGVLLLATTVILQAASETTIQQEERQLAIGDFADFNRILDGAVLRIPDTALRSDGVTLRLSNVRCLDLSIGDVNLWSRQTSFQTVEMNLRVIDLGMICRARYSFSWGFISGSGEAEILSVGNDATIQGLVKSANYLSIPPEDVIINTCNPTIWINRVSFSGGILSWILNVVERLFRDFIAAQAEIQVCAQLSGVLKDTENALAFAKDALDEYKPWEEDNPWDPLALENQLWLLSLPPDLKLLDFRDPDIKYAAMLESYVNQAVDFLSAPAVDPITGRGDMQANILIRSNLLEDGALMIESSDFASAASNIYEGHNDILKTSVRFDSVKLVGLDTLSTFNPLDNIGKYTHQNKLSWDYLAFEIKATIQMSPSTLSSSIIETPSNTVVTEQVEIFFGIDDLVAELSMISLFDQDLVESLTLSSFLKKDNAVPCFLSTIAHADFTSLFAEVGDILTPTLTGFVSTGFDRVISNGLDAASLMYEKIVLNAAPRYFQEVIRPLFADTLLKSQLEKDNICPSFVWTGDDSELVDFRDLLYLPLDAMLLGGTGQAPYGDLFSGLIMPYLRENVFEGSLFNDGYVRPLTKAQSGTEGQLSFTGDIIRHEDGKTELFDSMTLVISDAKLHNLDTVVGPMDLLMPQDANALANKVSLGGGARHLRASTQFSLDITGKKGPLNMQNVLDLSIAIPSSSLSLDVLARLKAGAMLNFPIVDITNYHCWLAAMDDSVAGSLGLLSLSLDAPAIKFDATCISCTSPGLQYIPEILQELETAGFNNMYNEKIISILVGLMTDYAKSVNFDEMMVTAPLHCPHNEKYDGSGDVPPFDFPEIPSLRTDSAETVLAIGVIAFQSATIIAAKNELLLAGTSNATEEEDLEVDLPPNSRILNLTTLDEDLGGWADVVLDELRLYLSSTSKDLLGLDLEVNNLLREQVLDEEGAFAIKFEDMQFEAMDYSISFIGAKLYGMDSIMGIDPLIIRGPQSVGNSIQFESLLCVCEVAVRSAEGNVEHIKLSYRFRDVTAQVDMNIALDMERVENIQLGSIFDLGRIGYCAASGVHDMKFSKLQLRIGTMDDPIVSGYFSDENTNNIRSIIDSMMELYKGDIVDAMPLFFDSSIRKSLNAKLPSLLQSVGDKCSPQTSNADDSFIDFRDLLLSPAMALALGGSGSSPYGDLFSTLYGMLQEKILKTGATNRPLINDFFRGLTERYSNTTGSMFFGGTVLEHTGRLLIAGLDATFGVKVSDVTIDNIDSVGDPLDVFRPILGEPNMVNNTVSFGVDNRPLGVSGDFYCSFLDGDGVDVRNNLRLAVSFEDVVMMASMLLKIVEFNFASFPLRDLTDPHCWLATVFSKSPSRSTRLRGLEMVDNAFSIGNFSLDINCTDCTSPNFDKLLLSLYDLGNATEAVDSIEDKTDNLLDADFLQVALDYLVDDAVTKCPHRPEYDPNAGNEEFLLTPEDSFGLLDSQGGVKKSTVFNVANSVIAGGIFMCGLLYRWFVERRNRKWISSLSREGHYHLQMQMQKEKEMDAMLDETTTSLFRSECISCRVRYGVPLILAMNLAMFLVAHLGVISVVNIDATLAGQPVSIQDFLSFTFIGSTQKTFENGGAEMVIMLWAFTGVWPYIKIMLSLTMWMVPPGRLGVNRRGRILLWIDALANLSIVDIFTLIVGVGLLLVFIGGPDKSYIGDDALYSLKAVVVPRAGCYCIVIAQRISRASSRFLLEYHEQAIQEATRIHESKLRKIAAAAHDDDNDSGTLHAPSPHSDSDEEEPSPLQHGQNRDDREAPSVPSSDEESVAEPTAASKKERKWGIIGAYFAAFTIVIVFVIGATFAPSISIDATSMGGLTIESDQSLDEVVGSYGVFLVVSGLLLKARFVFDERIDYIGFGLLLFAGVFSIAMVLVMKIYLFIQRKLKERREPPTKGPSYGHEGCGIPYYIRLTKWRHMEIYLIAVAIGIWQLGSVISYAIYFYCDLLTKTFEFMSFVGLVKNVPTECYNTQAVLPENLLIILGAFFALMIIFVMQARKQYKKNISDSLRWIDDNDVPRLSLAWSQDMSKNSKYAHLSSSLTASMSWDTNTTTDSDVPPSSSSSGRFTPTPGTPATEAWTPASMDHDDDSSYQSSIPQGTNDNGLLYRETSLGSEALQWSANHHGRPHQTMATAQGESSSTPERIGSIARRLRFNS</sequence>
<comment type="caution">
    <text evidence="4">The sequence shown here is derived from an EMBL/GenBank/DDBJ whole genome shotgun (WGS) entry which is preliminary data.</text>
</comment>
<gene>
    <name evidence="4" type="ORF">CYCCA115_LOCUS5744</name>
</gene>
<evidence type="ECO:0000256" key="3">
    <source>
        <dbReference type="SAM" id="SignalP"/>
    </source>
</evidence>
<proteinExistence type="predicted"/>
<evidence type="ECO:0000256" key="1">
    <source>
        <dbReference type="SAM" id="MobiDB-lite"/>
    </source>
</evidence>
<dbReference type="EMBL" id="CAKOGP040000668">
    <property type="protein sequence ID" value="CAJ1937638.1"/>
    <property type="molecule type" value="Genomic_DNA"/>
</dbReference>
<feature type="compositionally biased region" description="Polar residues" evidence="1">
    <location>
        <begin position="2152"/>
        <end position="2164"/>
    </location>
</feature>
<keyword evidence="3" id="KW-0732">Signal</keyword>
<dbReference type="Gene3D" id="3.15.10.10">
    <property type="entry name" value="Bactericidal permeability-increasing protein, domain 1"/>
    <property type="match status" value="1"/>
</dbReference>
<feature type="transmembrane region" description="Helical" evidence="2">
    <location>
        <begin position="1808"/>
        <end position="1828"/>
    </location>
</feature>
<feature type="transmembrane region" description="Helical" evidence="2">
    <location>
        <begin position="1547"/>
        <end position="1571"/>
    </location>
</feature>
<feature type="signal peptide" evidence="3">
    <location>
        <begin position="1"/>
        <end position="24"/>
    </location>
</feature>